<dbReference type="Proteomes" id="UP000199356">
    <property type="component" value="Unassembled WGS sequence"/>
</dbReference>
<organism evidence="3 4">
    <name type="scientific">Tranquillimonas alkanivorans</name>
    <dbReference type="NCBI Taxonomy" id="441119"/>
    <lineage>
        <taxon>Bacteria</taxon>
        <taxon>Pseudomonadati</taxon>
        <taxon>Pseudomonadota</taxon>
        <taxon>Alphaproteobacteria</taxon>
        <taxon>Rhodobacterales</taxon>
        <taxon>Roseobacteraceae</taxon>
        <taxon>Tranquillimonas</taxon>
    </lineage>
</organism>
<dbReference type="AlphaFoldDB" id="A0A1I5QXD9"/>
<sequence length="311" mass="34223">MDDPDDIAAATPERTPDTTERRPIGHHPVPVPKKPSIQPPPGACDAHFHMLGGPAEFPLDDDRPEDPAPDMGFDDWMALFHEHLDILGITRGVVVQSMIHGTDNAVTAETLRRLGPEFRGVALVPDEVSAGTLDRLAHARIKGVRLNYVHGGVLSWAGAQNLAPMLADRDMHVEMLLHAHEHMGEVADTIDRMAVPVVFDHMGWPDLAAGPDEPGFAALRRLLEDGRAWVKLSGVYRFCADPYDQADEMIAALVAANPERCLWGSDWPHILLDGLPMPDAGHLLDAFYRAVPRAEDRQRILVDNPAKLYGF</sequence>
<keyword evidence="3" id="KW-0378">Hydrolase</keyword>
<dbReference type="PANTHER" id="PTHR35563">
    <property type="entry name" value="BARREL METAL-DEPENDENT HYDROLASE, PUTATIVE (AFU_ORTHOLOGUE AFUA_1G16240)-RELATED"/>
    <property type="match status" value="1"/>
</dbReference>
<reference evidence="3 4" key="1">
    <citation type="submission" date="2016-10" db="EMBL/GenBank/DDBJ databases">
        <authorList>
            <person name="de Groot N.N."/>
        </authorList>
    </citation>
    <scope>NUCLEOTIDE SEQUENCE [LARGE SCALE GENOMIC DNA]</scope>
    <source>
        <strain evidence="3 4">DSM 19547</strain>
    </source>
</reference>
<dbReference type="InterPro" id="IPR006680">
    <property type="entry name" value="Amidohydro-rel"/>
</dbReference>
<dbReference type="SUPFAM" id="SSF51556">
    <property type="entry name" value="Metallo-dependent hydrolases"/>
    <property type="match status" value="1"/>
</dbReference>
<accession>A0A1I5QXD9</accession>
<dbReference type="GO" id="GO:0016787">
    <property type="term" value="F:hydrolase activity"/>
    <property type="evidence" value="ECO:0007669"/>
    <property type="project" value="UniProtKB-KW"/>
</dbReference>
<dbReference type="PANTHER" id="PTHR35563:SF2">
    <property type="entry name" value="BARREL METAL-DEPENDENT HYDROLASE, PUTATIVE (AFU_ORTHOLOGUE AFUA_1G16240)-RELATED"/>
    <property type="match status" value="1"/>
</dbReference>
<gene>
    <name evidence="3" type="ORF">SAMN04488047_107162</name>
</gene>
<evidence type="ECO:0000256" key="1">
    <source>
        <dbReference type="SAM" id="MobiDB-lite"/>
    </source>
</evidence>
<feature type="compositionally biased region" description="Basic and acidic residues" evidence="1">
    <location>
        <begin position="14"/>
        <end position="23"/>
    </location>
</feature>
<dbReference type="STRING" id="441119.SAMN04488047_107162"/>
<feature type="compositionally biased region" description="Pro residues" evidence="1">
    <location>
        <begin position="29"/>
        <end position="42"/>
    </location>
</feature>
<feature type="region of interest" description="Disordered" evidence="1">
    <location>
        <begin position="1"/>
        <end position="43"/>
    </location>
</feature>
<dbReference type="InterPro" id="IPR032466">
    <property type="entry name" value="Metal_Hydrolase"/>
</dbReference>
<feature type="region of interest" description="Disordered" evidence="1">
    <location>
        <begin position="49"/>
        <end position="68"/>
    </location>
</feature>
<proteinExistence type="predicted"/>
<feature type="compositionally biased region" description="Acidic residues" evidence="1">
    <location>
        <begin position="58"/>
        <end position="68"/>
    </location>
</feature>
<dbReference type="Gene3D" id="3.20.20.140">
    <property type="entry name" value="Metal-dependent hydrolases"/>
    <property type="match status" value="1"/>
</dbReference>
<dbReference type="InterPro" id="IPR052358">
    <property type="entry name" value="Aro_Compnd_Degr_Hydrolases"/>
</dbReference>
<evidence type="ECO:0000313" key="3">
    <source>
        <dbReference type="EMBL" id="SFP50905.1"/>
    </source>
</evidence>
<dbReference type="OrthoDB" id="9787654at2"/>
<dbReference type="RefSeq" id="WP_093421520.1">
    <property type="nucleotide sequence ID" value="NZ_FOXA01000007.1"/>
</dbReference>
<protein>
    <submittedName>
        <fullName evidence="3">Predicted metal-dependent hydrolase, TIM-barrel fold</fullName>
    </submittedName>
</protein>
<evidence type="ECO:0000313" key="4">
    <source>
        <dbReference type="Proteomes" id="UP000199356"/>
    </source>
</evidence>
<evidence type="ECO:0000259" key="2">
    <source>
        <dbReference type="Pfam" id="PF04909"/>
    </source>
</evidence>
<dbReference type="Pfam" id="PF04909">
    <property type="entry name" value="Amidohydro_2"/>
    <property type="match status" value="1"/>
</dbReference>
<keyword evidence="4" id="KW-1185">Reference proteome</keyword>
<feature type="domain" description="Amidohydrolase-related" evidence="2">
    <location>
        <begin position="44"/>
        <end position="311"/>
    </location>
</feature>
<name>A0A1I5QXD9_9RHOB</name>
<dbReference type="EMBL" id="FOXA01000007">
    <property type="protein sequence ID" value="SFP50905.1"/>
    <property type="molecule type" value="Genomic_DNA"/>
</dbReference>